<feature type="region of interest" description="Disordered" evidence="1">
    <location>
        <begin position="147"/>
        <end position="195"/>
    </location>
</feature>
<feature type="compositionally biased region" description="Pro residues" evidence="1">
    <location>
        <begin position="172"/>
        <end position="184"/>
    </location>
</feature>
<organism evidence="2 3">
    <name type="scientific">Suillus fuscotomentosus</name>
    <dbReference type="NCBI Taxonomy" id="1912939"/>
    <lineage>
        <taxon>Eukaryota</taxon>
        <taxon>Fungi</taxon>
        <taxon>Dikarya</taxon>
        <taxon>Basidiomycota</taxon>
        <taxon>Agaricomycotina</taxon>
        <taxon>Agaricomycetes</taxon>
        <taxon>Agaricomycetidae</taxon>
        <taxon>Boletales</taxon>
        <taxon>Suillineae</taxon>
        <taxon>Suillaceae</taxon>
        <taxon>Suillus</taxon>
    </lineage>
</organism>
<accession>A0AAD4EB95</accession>
<dbReference type="EMBL" id="JABBWK010000015">
    <property type="protein sequence ID" value="KAG1902962.1"/>
    <property type="molecule type" value="Genomic_DNA"/>
</dbReference>
<evidence type="ECO:0000313" key="3">
    <source>
        <dbReference type="Proteomes" id="UP001195769"/>
    </source>
</evidence>
<evidence type="ECO:0000313" key="2">
    <source>
        <dbReference type="EMBL" id="KAG1902962.1"/>
    </source>
</evidence>
<dbReference type="GeneID" id="64671089"/>
<feature type="region of interest" description="Disordered" evidence="1">
    <location>
        <begin position="1"/>
        <end position="28"/>
    </location>
</feature>
<proteinExistence type="predicted"/>
<reference evidence="2" key="1">
    <citation type="journal article" date="2020" name="New Phytol.">
        <title>Comparative genomics reveals dynamic genome evolution in host specialist ectomycorrhizal fungi.</title>
        <authorList>
            <person name="Lofgren L.A."/>
            <person name="Nguyen N.H."/>
            <person name="Vilgalys R."/>
            <person name="Ruytinx J."/>
            <person name="Liao H.L."/>
            <person name="Branco S."/>
            <person name="Kuo A."/>
            <person name="LaButti K."/>
            <person name="Lipzen A."/>
            <person name="Andreopoulos W."/>
            <person name="Pangilinan J."/>
            <person name="Riley R."/>
            <person name="Hundley H."/>
            <person name="Na H."/>
            <person name="Barry K."/>
            <person name="Grigoriev I.V."/>
            <person name="Stajich J.E."/>
            <person name="Kennedy P.G."/>
        </authorList>
    </citation>
    <scope>NUCLEOTIDE SEQUENCE</scope>
    <source>
        <strain evidence="2">FC203</strain>
    </source>
</reference>
<dbReference type="RefSeq" id="XP_041228537.1">
    <property type="nucleotide sequence ID" value="XM_041376791.1"/>
</dbReference>
<feature type="region of interest" description="Disordered" evidence="1">
    <location>
        <begin position="82"/>
        <end position="119"/>
    </location>
</feature>
<sequence length="195" mass="21001">MTDSAYFPRTYGKYRRPSSRRLAPPLGGPRALFGRMLAPFRRSHSNTNKSTELHQRLRRPIFSRGSHVVEVAAVKDREVIFTAPPPPEKTQQQTQTHAQGSSTTQPVPGANPTTPRPGYAHSLPVRLLAHLMLFLCCASQHANGNAQSTQQQQGQSQGHAQAEISSSQNRPPAAPTSMIPPAPATSPTAPSAASA</sequence>
<name>A0AAD4EB95_9AGAM</name>
<feature type="compositionally biased region" description="Polar residues" evidence="1">
    <location>
        <begin position="97"/>
        <end position="106"/>
    </location>
</feature>
<keyword evidence="3" id="KW-1185">Reference proteome</keyword>
<feature type="compositionally biased region" description="Low complexity" evidence="1">
    <location>
        <begin position="185"/>
        <end position="195"/>
    </location>
</feature>
<comment type="caution">
    <text evidence="2">The sequence shown here is derived from an EMBL/GenBank/DDBJ whole genome shotgun (WGS) entry which is preliminary data.</text>
</comment>
<evidence type="ECO:0000256" key="1">
    <source>
        <dbReference type="SAM" id="MobiDB-lite"/>
    </source>
</evidence>
<dbReference type="AlphaFoldDB" id="A0AAD4EB95"/>
<gene>
    <name evidence="2" type="ORF">F5891DRAFT_978407</name>
</gene>
<protein>
    <submittedName>
        <fullName evidence="2">Uncharacterized protein</fullName>
    </submittedName>
</protein>
<feature type="compositionally biased region" description="Low complexity" evidence="1">
    <location>
        <begin position="147"/>
        <end position="162"/>
    </location>
</feature>
<dbReference type="Proteomes" id="UP001195769">
    <property type="component" value="Unassembled WGS sequence"/>
</dbReference>